<comment type="caution">
    <text evidence="2">The sequence shown here is derived from an EMBL/GenBank/DDBJ whole genome shotgun (WGS) entry which is preliminary data.</text>
</comment>
<feature type="region of interest" description="Disordered" evidence="1">
    <location>
        <begin position="61"/>
        <end position="90"/>
    </location>
</feature>
<dbReference type="EMBL" id="JAWWNJ010000007">
    <property type="protein sequence ID" value="KAK7052032.1"/>
    <property type="molecule type" value="Genomic_DNA"/>
</dbReference>
<name>A0AAW0DJT8_9AGAR</name>
<accession>A0AAW0DJT8</accession>
<proteinExistence type="predicted"/>
<dbReference type="Proteomes" id="UP001362999">
    <property type="component" value="Unassembled WGS sequence"/>
</dbReference>
<protein>
    <submittedName>
        <fullName evidence="2">Uncharacterized protein</fullName>
    </submittedName>
</protein>
<dbReference type="AlphaFoldDB" id="A0AAW0DJT8"/>
<evidence type="ECO:0000313" key="3">
    <source>
        <dbReference type="Proteomes" id="UP001362999"/>
    </source>
</evidence>
<feature type="compositionally biased region" description="Basic and acidic residues" evidence="1">
    <location>
        <begin position="74"/>
        <end position="86"/>
    </location>
</feature>
<organism evidence="2 3">
    <name type="scientific">Favolaschia claudopus</name>
    <dbReference type="NCBI Taxonomy" id="2862362"/>
    <lineage>
        <taxon>Eukaryota</taxon>
        <taxon>Fungi</taxon>
        <taxon>Dikarya</taxon>
        <taxon>Basidiomycota</taxon>
        <taxon>Agaricomycotina</taxon>
        <taxon>Agaricomycetes</taxon>
        <taxon>Agaricomycetidae</taxon>
        <taxon>Agaricales</taxon>
        <taxon>Marasmiineae</taxon>
        <taxon>Mycenaceae</taxon>
        <taxon>Favolaschia</taxon>
    </lineage>
</organism>
<evidence type="ECO:0000313" key="2">
    <source>
        <dbReference type="EMBL" id="KAK7052032.1"/>
    </source>
</evidence>
<sequence>MACFLYSRAGIAEVIFAGLYMVAGCHIGGIEDDLRLWCPARAEGKAANRVSGVDIPNSTGWTMGKGGLGGDENITQKKEDSSDTSRGEAVVRAGPAERRVLAAAASVRVVSGENCGRARKFDASAQAEEDDGSHGSPPCFTVWTPFSICATINNEFLGCLEGLTEVASRRGDEQVVPKLKEFELPSRMDSLIFGLASPSSIFRISGSVELQETEWE</sequence>
<reference evidence="2 3" key="1">
    <citation type="journal article" date="2024" name="J Genomics">
        <title>Draft genome sequencing and assembly of Favolaschia claudopus CIRM-BRFM 2984 isolated from oak limbs.</title>
        <authorList>
            <person name="Navarro D."/>
            <person name="Drula E."/>
            <person name="Chaduli D."/>
            <person name="Cazenave R."/>
            <person name="Ahrendt S."/>
            <person name="Wang J."/>
            <person name="Lipzen A."/>
            <person name="Daum C."/>
            <person name="Barry K."/>
            <person name="Grigoriev I.V."/>
            <person name="Favel A."/>
            <person name="Rosso M.N."/>
            <person name="Martin F."/>
        </authorList>
    </citation>
    <scope>NUCLEOTIDE SEQUENCE [LARGE SCALE GENOMIC DNA]</scope>
    <source>
        <strain evidence="2 3">CIRM-BRFM 2984</strain>
    </source>
</reference>
<evidence type="ECO:0000256" key="1">
    <source>
        <dbReference type="SAM" id="MobiDB-lite"/>
    </source>
</evidence>
<keyword evidence="3" id="KW-1185">Reference proteome</keyword>
<gene>
    <name evidence="2" type="ORF">R3P38DRAFT_3343996</name>
</gene>